<gene>
    <name evidence="5" type="ORF">SAMN05421548_10886</name>
</gene>
<evidence type="ECO:0000256" key="1">
    <source>
        <dbReference type="ARBA" id="ARBA00004418"/>
    </source>
</evidence>
<accession>A0A1G6MTL3</accession>
<dbReference type="SUPFAM" id="SSF53850">
    <property type="entry name" value="Periplasmic binding protein-like II"/>
    <property type="match status" value="1"/>
</dbReference>
<comment type="subcellular location">
    <subcellularLocation>
        <location evidence="1">Periplasm</location>
    </subcellularLocation>
</comment>
<dbReference type="SMART" id="SM00062">
    <property type="entry name" value="PBPb"/>
    <property type="match status" value="1"/>
</dbReference>
<reference evidence="6" key="1">
    <citation type="submission" date="2016-09" db="EMBL/GenBank/DDBJ databases">
        <authorList>
            <person name="Varghese N."/>
            <person name="Submissions S."/>
        </authorList>
    </citation>
    <scope>NUCLEOTIDE SEQUENCE [LARGE SCALE GENOMIC DNA]</scope>
    <source>
        <strain evidence="6">TNe-862</strain>
    </source>
</reference>
<evidence type="ECO:0000259" key="4">
    <source>
        <dbReference type="SMART" id="SM00062"/>
    </source>
</evidence>
<protein>
    <submittedName>
        <fullName evidence="5">Taurine transport system substrate-binding protein</fullName>
    </submittedName>
</protein>
<dbReference type="NCBIfam" id="TIGR01729">
    <property type="entry name" value="taurine_ABC_bnd"/>
    <property type="match status" value="1"/>
</dbReference>
<keyword evidence="6" id="KW-1185">Reference proteome</keyword>
<dbReference type="Pfam" id="PF09084">
    <property type="entry name" value="NMT1"/>
    <property type="match status" value="1"/>
</dbReference>
<dbReference type="GO" id="GO:0042918">
    <property type="term" value="P:alkanesulfonate transmembrane transport"/>
    <property type="evidence" value="ECO:0007669"/>
    <property type="project" value="TreeGrafter"/>
</dbReference>
<keyword evidence="3" id="KW-0732">Signal</keyword>
<comment type="similarity">
    <text evidence="2">Belongs to the bacterial solute-binding protein SsuA/TauA family.</text>
</comment>
<evidence type="ECO:0000256" key="2">
    <source>
        <dbReference type="ARBA" id="ARBA00010742"/>
    </source>
</evidence>
<proteinExistence type="inferred from homology"/>
<dbReference type="InterPro" id="IPR015168">
    <property type="entry name" value="SsuA/THI5"/>
</dbReference>
<evidence type="ECO:0000313" key="6">
    <source>
        <dbReference type="Proteomes" id="UP000198908"/>
    </source>
</evidence>
<dbReference type="PANTHER" id="PTHR30024">
    <property type="entry name" value="ALIPHATIC SULFONATES-BINDING PROTEIN-RELATED"/>
    <property type="match status" value="1"/>
</dbReference>
<evidence type="ECO:0000256" key="3">
    <source>
        <dbReference type="ARBA" id="ARBA00022729"/>
    </source>
</evidence>
<organism evidence="5 6">
    <name type="scientific">Paraburkholderia lycopersici</name>
    <dbReference type="NCBI Taxonomy" id="416944"/>
    <lineage>
        <taxon>Bacteria</taxon>
        <taxon>Pseudomonadati</taxon>
        <taxon>Pseudomonadota</taxon>
        <taxon>Betaproteobacteria</taxon>
        <taxon>Burkholderiales</taxon>
        <taxon>Burkholderiaceae</taxon>
        <taxon>Paraburkholderia</taxon>
    </lineage>
</organism>
<name>A0A1G6MTL3_9BURK</name>
<evidence type="ECO:0000313" key="5">
    <source>
        <dbReference type="EMBL" id="SDC58842.1"/>
    </source>
</evidence>
<dbReference type="EMBL" id="FMYQ01000008">
    <property type="protein sequence ID" value="SDC58842.1"/>
    <property type="molecule type" value="Genomic_DNA"/>
</dbReference>
<dbReference type="InterPro" id="IPR010068">
    <property type="entry name" value="Peri-bd_TauA"/>
</dbReference>
<dbReference type="GO" id="GO:0042597">
    <property type="term" value="C:periplasmic space"/>
    <property type="evidence" value="ECO:0007669"/>
    <property type="project" value="UniProtKB-SubCell"/>
</dbReference>
<dbReference type="STRING" id="416944.SAMN05421548_10886"/>
<dbReference type="AlphaFoldDB" id="A0A1G6MTL3"/>
<dbReference type="Proteomes" id="UP000198908">
    <property type="component" value="Unassembled WGS sequence"/>
</dbReference>
<sequence length="360" mass="38101">MQVMFRWLAVKTAHANLFNTLLEQQTTMKLKPLLQSIAANAALAVLLTHGAAVRAETVNIAYQYGADPAKLAQASAAYEKATGWTINWRRFDTGADVVAALASGDIQIGDVGSSPFAAAVSRGVPVEAVVVNALTGDSEALVVRNGAHIDKPQDLIGKTIATPFVSTSHYSLLAALKHWGIRPDQVHIVNLGPTETIAAWSRGEIDAAYTWDPALGKAKETGHVLVDSTQVGKWGSPTFDLWAVRKDFAQAHPDFVQKFVRVTVHANSDYQANGSSWTSTSSQVAAIAKLSGASPADVPQLLAGNRYPNATEQASPALLGGGTARAVAATAHFLQEQKKIDQALPDYSGAIDARFVAAAK</sequence>
<dbReference type="PANTHER" id="PTHR30024:SF47">
    <property type="entry name" value="TAURINE-BINDING PERIPLASMIC PROTEIN"/>
    <property type="match status" value="1"/>
</dbReference>
<dbReference type="CDD" id="cd13560">
    <property type="entry name" value="PBP2_taurine"/>
    <property type="match status" value="1"/>
</dbReference>
<dbReference type="InterPro" id="IPR001638">
    <property type="entry name" value="Solute-binding_3/MltF_N"/>
</dbReference>
<feature type="domain" description="Solute-binding protein family 3/N-terminal" evidence="4">
    <location>
        <begin position="57"/>
        <end position="274"/>
    </location>
</feature>
<dbReference type="Gene3D" id="3.40.190.10">
    <property type="entry name" value="Periplasmic binding protein-like II"/>
    <property type="match status" value="2"/>
</dbReference>